<evidence type="ECO:0000313" key="6">
    <source>
        <dbReference type="EMBL" id="OWW21151.1"/>
    </source>
</evidence>
<dbReference type="RefSeq" id="WP_088708004.1">
    <property type="nucleotide sequence ID" value="NZ_LSTO01000001.1"/>
</dbReference>
<gene>
    <name evidence="6" type="ORF">AYR66_18400</name>
</gene>
<evidence type="ECO:0000259" key="5">
    <source>
        <dbReference type="PROSITE" id="PS50887"/>
    </source>
</evidence>
<dbReference type="InterPro" id="IPR035919">
    <property type="entry name" value="EAL_sf"/>
</dbReference>
<dbReference type="SMART" id="SM00267">
    <property type="entry name" value="GGDEF"/>
    <property type="match status" value="1"/>
</dbReference>
<dbReference type="Gene3D" id="3.30.70.270">
    <property type="match status" value="1"/>
</dbReference>
<dbReference type="PANTHER" id="PTHR44757">
    <property type="entry name" value="DIGUANYLATE CYCLASE DGCP"/>
    <property type="match status" value="1"/>
</dbReference>
<dbReference type="SMART" id="SM00086">
    <property type="entry name" value="PAC"/>
    <property type="match status" value="5"/>
</dbReference>
<feature type="domain" description="EAL" evidence="4">
    <location>
        <begin position="844"/>
        <end position="1098"/>
    </location>
</feature>
<dbReference type="SUPFAM" id="SSF141868">
    <property type="entry name" value="EAL domain-like"/>
    <property type="match status" value="1"/>
</dbReference>
<dbReference type="FunFam" id="3.30.70.270:FF:000001">
    <property type="entry name" value="Diguanylate cyclase domain protein"/>
    <property type="match status" value="1"/>
</dbReference>
<feature type="domain" description="PAS" evidence="2">
    <location>
        <begin position="422"/>
        <end position="493"/>
    </location>
</feature>
<dbReference type="Pfam" id="PF13426">
    <property type="entry name" value="PAS_9"/>
    <property type="match status" value="3"/>
</dbReference>
<name>A0A254TET6_9BURK</name>
<dbReference type="NCBIfam" id="TIGR00229">
    <property type="entry name" value="sensory_box"/>
    <property type="match status" value="4"/>
</dbReference>
<dbReference type="Gene3D" id="3.20.20.450">
    <property type="entry name" value="EAL domain"/>
    <property type="match status" value="1"/>
</dbReference>
<evidence type="ECO:0008006" key="8">
    <source>
        <dbReference type="Google" id="ProtNLM"/>
    </source>
</evidence>
<dbReference type="CDD" id="cd01949">
    <property type="entry name" value="GGDEF"/>
    <property type="match status" value="1"/>
</dbReference>
<feature type="domain" description="PAC" evidence="3">
    <location>
        <begin position="618"/>
        <end position="670"/>
    </location>
</feature>
<proteinExistence type="predicted"/>
<feature type="domain" description="PAC" evidence="3">
    <location>
        <begin position="118"/>
        <end position="170"/>
    </location>
</feature>
<dbReference type="CDD" id="cd01948">
    <property type="entry name" value="EAL"/>
    <property type="match status" value="1"/>
</dbReference>
<dbReference type="PROSITE" id="PS50883">
    <property type="entry name" value="EAL"/>
    <property type="match status" value="1"/>
</dbReference>
<dbReference type="PROSITE" id="PS50112">
    <property type="entry name" value="PAS"/>
    <property type="match status" value="4"/>
</dbReference>
<comment type="caution">
    <text evidence="6">The sequence shown here is derived from an EMBL/GenBank/DDBJ whole genome shotgun (WGS) entry which is preliminary data.</text>
</comment>
<feature type="coiled-coil region" evidence="1">
    <location>
        <begin position="10"/>
        <end position="48"/>
    </location>
</feature>
<reference evidence="6 7" key="1">
    <citation type="submission" date="2016-02" db="EMBL/GenBank/DDBJ databases">
        <authorList>
            <person name="Wen L."/>
            <person name="He K."/>
            <person name="Yang H."/>
        </authorList>
    </citation>
    <scope>NUCLEOTIDE SEQUENCE [LARGE SCALE GENOMIC DNA]</scope>
    <source>
        <strain evidence="6 7">TSA40</strain>
    </source>
</reference>
<dbReference type="Gene3D" id="2.10.70.100">
    <property type="match status" value="1"/>
</dbReference>
<dbReference type="InterPro" id="IPR029787">
    <property type="entry name" value="Nucleotide_cyclase"/>
</dbReference>
<dbReference type="InterPro" id="IPR000160">
    <property type="entry name" value="GGDEF_dom"/>
</dbReference>
<evidence type="ECO:0000259" key="3">
    <source>
        <dbReference type="PROSITE" id="PS50113"/>
    </source>
</evidence>
<dbReference type="OrthoDB" id="9813903at2"/>
<dbReference type="CDD" id="cd00130">
    <property type="entry name" value="PAS"/>
    <property type="match status" value="5"/>
</dbReference>
<dbReference type="PROSITE" id="PS50887">
    <property type="entry name" value="GGDEF"/>
    <property type="match status" value="1"/>
</dbReference>
<dbReference type="SUPFAM" id="SSF55785">
    <property type="entry name" value="PYP-like sensor domain (PAS domain)"/>
    <property type="match status" value="5"/>
</dbReference>
<feature type="domain" description="PAC" evidence="3">
    <location>
        <begin position="496"/>
        <end position="548"/>
    </location>
</feature>
<dbReference type="InterPro" id="IPR000700">
    <property type="entry name" value="PAS-assoc_C"/>
</dbReference>
<organism evidence="6 7">
    <name type="scientific">Noviherbaspirillum denitrificans</name>
    <dbReference type="NCBI Taxonomy" id="1968433"/>
    <lineage>
        <taxon>Bacteria</taxon>
        <taxon>Pseudomonadati</taxon>
        <taxon>Pseudomonadota</taxon>
        <taxon>Betaproteobacteria</taxon>
        <taxon>Burkholderiales</taxon>
        <taxon>Oxalobacteraceae</taxon>
        <taxon>Noviherbaspirillum</taxon>
    </lineage>
</organism>
<dbReference type="Gene3D" id="3.30.450.20">
    <property type="entry name" value="PAS domain"/>
    <property type="match status" value="5"/>
</dbReference>
<feature type="domain" description="PAC" evidence="3">
    <location>
        <begin position="246"/>
        <end position="299"/>
    </location>
</feature>
<feature type="domain" description="GGDEF" evidence="5">
    <location>
        <begin position="702"/>
        <end position="835"/>
    </location>
</feature>
<dbReference type="InterPro" id="IPR035965">
    <property type="entry name" value="PAS-like_dom_sf"/>
</dbReference>
<protein>
    <recommendedName>
        <fullName evidence="8">Diguanylate cyclase</fullName>
    </recommendedName>
</protein>
<dbReference type="AlphaFoldDB" id="A0A254TET6"/>
<dbReference type="Pfam" id="PF00990">
    <property type="entry name" value="GGDEF"/>
    <property type="match status" value="1"/>
</dbReference>
<accession>A0A254TET6</accession>
<feature type="domain" description="PAS" evidence="2">
    <location>
        <begin position="44"/>
        <end position="114"/>
    </location>
</feature>
<dbReference type="SMART" id="SM00091">
    <property type="entry name" value="PAS"/>
    <property type="match status" value="5"/>
</dbReference>
<evidence type="ECO:0000256" key="1">
    <source>
        <dbReference type="SAM" id="Coils"/>
    </source>
</evidence>
<dbReference type="SMART" id="SM00052">
    <property type="entry name" value="EAL"/>
    <property type="match status" value="1"/>
</dbReference>
<keyword evidence="1" id="KW-0175">Coiled coil</keyword>
<dbReference type="InterPro" id="IPR001610">
    <property type="entry name" value="PAC"/>
</dbReference>
<dbReference type="GO" id="GO:0003824">
    <property type="term" value="F:catalytic activity"/>
    <property type="evidence" value="ECO:0007669"/>
    <property type="project" value="UniProtKB-ARBA"/>
</dbReference>
<feature type="domain" description="PAS" evidence="2">
    <location>
        <begin position="545"/>
        <end position="591"/>
    </location>
</feature>
<evidence type="ECO:0000313" key="7">
    <source>
        <dbReference type="Proteomes" id="UP000197535"/>
    </source>
</evidence>
<sequence length="1117" mass="125654">MATKHDHYQAKRLQARVNRLTRAMERMRQQLERSRQNESALLRNEQRLRSVFNGVSIGLAEITADGTFSEANSVFCRLLGYRHEELLALAYLDILDPEDREADRNIMMQLLDGKLPSFHGEKRYVRNDGKIIWVDLDLAVAPREGGHQTCLLATIEDITERKTTQESLSRIASNLAEAERMALSGTWRWDNRTGETTASEDTFRLFGLKPTQQPVPIEYFLDRILAEDRPPVERAIESLFSGNRGYQVEYRIVLPDGKQKLIHASGEVLSRGEHGQPHVIIGVVQDIGLRRKAERALEDSEQRFRTLFEHASDGIIIANRDGVYTDANRSACTMLGYTHEELKGRRIVDLISSSEADRFAKSMSYLQQDLSHSEVTEWELKRKDGTFLPVELSTRMLPDGRWMASVRDISERRRAHQAIARYAEEVRDLYDNAPCGYHSLDRDGVIVQINQTELDWLGYTREELVGRKNVTDLLTEQSQAKFREGYPEFLRRGRVHDVEFEFLRKDGTILPVLVSAAGIFDAQGNVLSSRTTLFDITEMREARAKLRQAAAVFEHTNEAILITDADNTIVAVNKAFTRITGYTPEDVIGKNPRLLKSGRQDEAFYRHLWNAIEEHGFWQGEIWDTKKSGEMFPAWESITAVKDESGKVTEHISVFSDITTIKETEEKLTRLAYQDALTGLPNRLLYNDRLSQALAYARRHALRGALLMLDLDRFKLVNDTLGHSAGDELLQAIAARLNTSGRAENTIARLGGDEFAIILPQVAEPADAALMAEKVVHLVSQPMKIAGQEITISASVGIAIFPDDAEDAETLAKVADTAMYGAKNKGRNAYEFYRPEMTTAASELLAIDRGLRNAIQSNQLVVLYQPKIELSTGRIAGVEALVRWHPPSQGMRSPDSFIHVAEETSLIDRIGDWIFDAVCNQIREWKDRQVPPVRIAVNVSARQFRNPHYVENIRKKLAACSPFDGFGVDVEVTETTLQSEPSIAEALRQLKAIGFTIAIDDFGTGYSSLSSLKQLPVDTLKIDRSFIEEIPDGPDSTAIASAIIAMGHSLGLTVVAEGVETQEQLKFVVDQGCDEAQGFLFFSPLSAQECEQFLMKGSVEPMLLQVLGKSHEHQWRQ</sequence>
<dbReference type="PROSITE" id="PS50113">
    <property type="entry name" value="PAC"/>
    <property type="match status" value="4"/>
</dbReference>
<evidence type="ECO:0000259" key="4">
    <source>
        <dbReference type="PROSITE" id="PS50883"/>
    </source>
</evidence>
<feature type="domain" description="PAS" evidence="2">
    <location>
        <begin position="300"/>
        <end position="373"/>
    </location>
</feature>
<dbReference type="PANTHER" id="PTHR44757:SF2">
    <property type="entry name" value="BIOFILM ARCHITECTURE MAINTENANCE PROTEIN MBAA"/>
    <property type="match status" value="1"/>
</dbReference>
<dbReference type="NCBIfam" id="TIGR00254">
    <property type="entry name" value="GGDEF"/>
    <property type="match status" value="1"/>
</dbReference>
<dbReference type="InterPro" id="IPR052155">
    <property type="entry name" value="Biofilm_reg_signaling"/>
</dbReference>
<dbReference type="InterPro" id="IPR001633">
    <property type="entry name" value="EAL_dom"/>
</dbReference>
<dbReference type="Proteomes" id="UP000197535">
    <property type="component" value="Unassembled WGS sequence"/>
</dbReference>
<evidence type="ECO:0000259" key="2">
    <source>
        <dbReference type="PROSITE" id="PS50112"/>
    </source>
</evidence>
<dbReference type="Pfam" id="PF00563">
    <property type="entry name" value="EAL"/>
    <property type="match status" value="1"/>
</dbReference>
<dbReference type="SUPFAM" id="SSF55073">
    <property type="entry name" value="Nucleotide cyclase"/>
    <property type="match status" value="1"/>
</dbReference>
<dbReference type="InterPro" id="IPR043128">
    <property type="entry name" value="Rev_trsase/Diguanyl_cyclase"/>
</dbReference>
<dbReference type="InterPro" id="IPR000014">
    <property type="entry name" value="PAS"/>
</dbReference>
<dbReference type="Pfam" id="PF08447">
    <property type="entry name" value="PAS_3"/>
    <property type="match status" value="2"/>
</dbReference>
<keyword evidence="7" id="KW-1185">Reference proteome</keyword>
<dbReference type="EMBL" id="LSTO01000001">
    <property type="protein sequence ID" value="OWW21151.1"/>
    <property type="molecule type" value="Genomic_DNA"/>
</dbReference>
<dbReference type="InterPro" id="IPR013655">
    <property type="entry name" value="PAS_fold_3"/>
</dbReference>